<organism evidence="2 3">
    <name type="scientific">Paludibacterium purpuratum</name>
    <dbReference type="NCBI Taxonomy" id="1144873"/>
    <lineage>
        <taxon>Bacteria</taxon>
        <taxon>Pseudomonadati</taxon>
        <taxon>Pseudomonadota</taxon>
        <taxon>Betaproteobacteria</taxon>
        <taxon>Neisseriales</taxon>
        <taxon>Chromobacteriaceae</taxon>
        <taxon>Paludibacterium</taxon>
    </lineage>
</organism>
<dbReference type="Proteomes" id="UP000295611">
    <property type="component" value="Unassembled WGS sequence"/>
</dbReference>
<evidence type="ECO:0000313" key="2">
    <source>
        <dbReference type="EMBL" id="TDR76572.1"/>
    </source>
</evidence>
<dbReference type="AlphaFoldDB" id="A0A4R7B0Y2"/>
<keyword evidence="1" id="KW-0812">Transmembrane</keyword>
<gene>
    <name evidence="2" type="ORF">DFP86_111155</name>
</gene>
<reference evidence="2 3" key="1">
    <citation type="submission" date="2019-03" db="EMBL/GenBank/DDBJ databases">
        <title>Genomic Encyclopedia of Type Strains, Phase III (KMG-III): the genomes of soil and plant-associated and newly described type strains.</title>
        <authorList>
            <person name="Whitman W."/>
        </authorList>
    </citation>
    <scope>NUCLEOTIDE SEQUENCE [LARGE SCALE GENOMIC DNA]</scope>
    <source>
        <strain evidence="2 3">CECT 8976</strain>
    </source>
</reference>
<sequence length="60" mass="6982">MQALLRLGLFTSVLLVCIGMIRHARRPDSARLERVTLWLQRLTWTNGAVLLLWLFGLVRH</sequence>
<keyword evidence="1" id="KW-0472">Membrane</keyword>
<keyword evidence="1" id="KW-1133">Transmembrane helix</keyword>
<name>A0A4R7B0Y2_9NEIS</name>
<dbReference type="EMBL" id="SNZP01000011">
    <property type="protein sequence ID" value="TDR76572.1"/>
    <property type="molecule type" value="Genomic_DNA"/>
</dbReference>
<dbReference type="RefSeq" id="WP_133682342.1">
    <property type="nucleotide sequence ID" value="NZ_SNZP01000011.1"/>
</dbReference>
<keyword evidence="3" id="KW-1185">Reference proteome</keyword>
<feature type="transmembrane region" description="Helical" evidence="1">
    <location>
        <begin position="37"/>
        <end position="58"/>
    </location>
</feature>
<accession>A0A4R7B0Y2</accession>
<evidence type="ECO:0000256" key="1">
    <source>
        <dbReference type="SAM" id="Phobius"/>
    </source>
</evidence>
<proteinExistence type="predicted"/>
<evidence type="ECO:0000313" key="3">
    <source>
        <dbReference type="Proteomes" id="UP000295611"/>
    </source>
</evidence>
<comment type="caution">
    <text evidence="2">The sequence shown here is derived from an EMBL/GenBank/DDBJ whole genome shotgun (WGS) entry which is preliminary data.</text>
</comment>
<protein>
    <submittedName>
        <fullName evidence="2">Uncharacterized protein</fullName>
    </submittedName>
</protein>
<feature type="transmembrane region" description="Helical" evidence="1">
    <location>
        <begin position="7"/>
        <end position="25"/>
    </location>
</feature>